<keyword evidence="1" id="KW-0732">Signal</keyword>
<evidence type="ECO:0000259" key="2">
    <source>
        <dbReference type="Pfam" id="PF00144"/>
    </source>
</evidence>
<evidence type="ECO:0000313" key="4">
    <source>
        <dbReference type="Proteomes" id="UP001499987"/>
    </source>
</evidence>
<name>A0ABP4ENS4_9ACTN</name>
<comment type="caution">
    <text evidence="3">The sequence shown here is derived from an EMBL/GenBank/DDBJ whole genome shotgun (WGS) entry which is preliminary data.</text>
</comment>
<proteinExistence type="predicted"/>
<dbReference type="Proteomes" id="UP001499987">
    <property type="component" value="Unassembled WGS sequence"/>
</dbReference>
<dbReference type="SUPFAM" id="SSF56601">
    <property type="entry name" value="beta-lactamase/transpeptidase-like"/>
    <property type="match status" value="1"/>
</dbReference>
<organism evidence="3 4">
    <name type="scientific">Kitasatospora arboriphila</name>
    <dbReference type="NCBI Taxonomy" id="258052"/>
    <lineage>
        <taxon>Bacteria</taxon>
        <taxon>Bacillati</taxon>
        <taxon>Actinomycetota</taxon>
        <taxon>Actinomycetes</taxon>
        <taxon>Kitasatosporales</taxon>
        <taxon>Streptomycetaceae</taxon>
        <taxon>Kitasatospora</taxon>
    </lineage>
</organism>
<accession>A0ABP4ENS4</accession>
<keyword evidence="4" id="KW-1185">Reference proteome</keyword>
<reference evidence="4" key="1">
    <citation type="journal article" date="2019" name="Int. J. Syst. Evol. Microbiol.">
        <title>The Global Catalogue of Microorganisms (GCM) 10K type strain sequencing project: providing services to taxonomists for standard genome sequencing and annotation.</title>
        <authorList>
            <consortium name="The Broad Institute Genomics Platform"/>
            <consortium name="The Broad Institute Genome Sequencing Center for Infectious Disease"/>
            <person name="Wu L."/>
            <person name="Ma J."/>
        </authorList>
    </citation>
    <scope>NUCLEOTIDE SEQUENCE [LARGE SCALE GENOMIC DNA]</scope>
    <source>
        <strain evidence="4">JCM 13002</strain>
    </source>
</reference>
<keyword evidence="3" id="KW-0378">Hydrolase</keyword>
<feature type="signal peptide" evidence="1">
    <location>
        <begin position="1"/>
        <end position="28"/>
    </location>
</feature>
<dbReference type="PANTHER" id="PTHR46825">
    <property type="entry name" value="D-ALANYL-D-ALANINE-CARBOXYPEPTIDASE/ENDOPEPTIDASE AMPH"/>
    <property type="match status" value="1"/>
</dbReference>
<evidence type="ECO:0000256" key="1">
    <source>
        <dbReference type="SAM" id="SignalP"/>
    </source>
</evidence>
<dbReference type="GO" id="GO:0016787">
    <property type="term" value="F:hydrolase activity"/>
    <property type="evidence" value="ECO:0007669"/>
    <property type="project" value="UniProtKB-KW"/>
</dbReference>
<dbReference type="Pfam" id="PF00144">
    <property type="entry name" value="Beta-lactamase"/>
    <property type="match status" value="1"/>
</dbReference>
<feature type="chain" id="PRO_5045988868" evidence="1">
    <location>
        <begin position="29"/>
        <end position="375"/>
    </location>
</feature>
<dbReference type="EMBL" id="BAAALD010000126">
    <property type="protein sequence ID" value="GAA1121572.1"/>
    <property type="molecule type" value="Genomic_DNA"/>
</dbReference>
<evidence type="ECO:0000313" key="3">
    <source>
        <dbReference type="EMBL" id="GAA1121572.1"/>
    </source>
</evidence>
<feature type="domain" description="Beta-lactamase-related" evidence="2">
    <location>
        <begin position="49"/>
        <end position="347"/>
    </location>
</feature>
<sequence length="375" mass="38330">MKHRTKRLPVLAAAVAAAIVVLPSSAHAQTGGDHAGTLAALKTFQAAAGPGAAVLAGDATTSYSLAAGTGTINANLPIQPTDHFRIGSQTKPFTAAVVLQLVDEGRVSLDAPIETYLPGVVDGNGYHGDTITVRQLLQHTSGIPANDPPNPQASPDGTYTLAALVRDGLGHPPASAPGTAFAYSNTNYEILGLLIERITGLSVRQAITTRIIEPLGLAGTSFPAAGDRTVPAPAVHGYHGIRIGALNLWTDLGTALEPSIYSTSGAMISTLQDVTAFDRALVGGRLLSPATLAEMKKTVTVGGGLSYGLGVAAHTLPCGGTAWGHDGIVNGYYSETLVTADGRHASVVTNAHLATNAPIAQMYTLLDTALCETAP</sequence>
<dbReference type="InterPro" id="IPR012338">
    <property type="entry name" value="Beta-lactam/transpept-like"/>
</dbReference>
<dbReference type="PANTHER" id="PTHR46825:SF7">
    <property type="entry name" value="D-ALANYL-D-ALANINE CARBOXYPEPTIDASE"/>
    <property type="match status" value="1"/>
</dbReference>
<dbReference type="Gene3D" id="3.40.710.10">
    <property type="entry name" value="DD-peptidase/beta-lactamase superfamily"/>
    <property type="match status" value="1"/>
</dbReference>
<dbReference type="InterPro" id="IPR001466">
    <property type="entry name" value="Beta-lactam-related"/>
</dbReference>
<dbReference type="InterPro" id="IPR050491">
    <property type="entry name" value="AmpC-like"/>
</dbReference>
<protein>
    <submittedName>
        <fullName evidence="3">Serine hydrolase domain-containing protein</fullName>
    </submittedName>
</protein>
<gene>
    <name evidence="3" type="ORF">GCM10009663_71460</name>
</gene>
<dbReference type="RefSeq" id="WP_344627911.1">
    <property type="nucleotide sequence ID" value="NZ_BAAALD010000126.1"/>
</dbReference>